<keyword evidence="4 7" id="KW-0012">Acyltransferase</keyword>
<dbReference type="EMBL" id="JAPQFL010000007">
    <property type="protein sequence ID" value="MDD9328541.1"/>
    <property type="molecule type" value="Genomic_DNA"/>
</dbReference>
<dbReference type="InterPro" id="IPR000182">
    <property type="entry name" value="GNAT_dom"/>
</dbReference>
<dbReference type="EC" id="2.3.1.266" evidence="5"/>
<evidence type="ECO:0000256" key="2">
    <source>
        <dbReference type="ARBA" id="ARBA00022490"/>
    </source>
</evidence>
<dbReference type="CDD" id="cd04301">
    <property type="entry name" value="NAT_SF"/>
    <property type="match status" value="1"/>
</dbReference>
<dbReference type="Gene3D" id="3.40.630.30">
    <property type="match status" value="1"/>
</dbReference>
<dbReference type="GO" id="GO:0008999">
    <property type="term" value="F:protein-N-terminal-alanine acetyltransferase activity"/>
    <property type="evidence" value="ECO:0007669"/>
    <property type="project" value="UniProtKB-EC"/>
</dbReference>
<evidence type="ECO:0000313" key="8">
    <source>
        <dbReference type="EMBL" id="WWY04001.1"/>
    </source>
</evidence>
<gene>
    <name evidence="7" type="primary">rimI</name>
    <name evidence="7" type="ORF">ORY91_001972</name>
    <name evidence="8" type="ORF">V9W64_04585</name>
</gene>
<dbReference type="RefSeq" id="WP_274585612.1">
    <property type="nucleotide sequence ID" value="NZ_CP145811.1"/>
</dbReference>
<dbReference type="GO" id="GO:0005737">
    <property type="term" value="C:cytoplasm"/>
    <property type="evidence" value="ECO:0007669"/>
    <property type="project" value="UniProtKB-SubCell"/>
</dbReference>
<evidence type="ECO:0000256" key="1">
    <source>
        <dbReference type="ARBA" id="ARBA00005395"/>
    </source>
</evidence>
<feature type="domain" description="N-acetyltransferase" evidence="6">
    <location>
        <begin position="1"/>
        <end position="145"/>
    </location>
</feature>
<keyword evidence="2 5" id="KW-0963">Cytoplasm</keyword>
<name>A0A9X4IEA3_9NEIS</name>
<organism evidence="7">
    <name type="scientific">Neisseria leonii</name>
    <dbReference type="NCBI Taxonomy" id="2995413"/>
    <lineage>
        <taxon>Bacteria</taxon>
        <taxon>Pseudomonadati</taxon>
        <taxon>Pseudomonadota</taxon>
        <taxon>Betaproteobacteria</taxon>
        <taxon>Neisseriales</taxon>
        <taxon>Neisseriaceae</taxon>
        <taxon>Neisseria</taxon>
    </lineage>
</organism>
<dbReference type="Pfam" id="PF00583">
    <property type="entry name" value="Acetyltransf_1"/>
    <property type="match status" value="1"/>
</dbReference>
<evidence type="ECO:0000313" key="9">
    <source>
        <dbReference type="Proteomes" id="UP001149607"/>
    </source>
</evidence>
<reference evidence="7" key="1">
    <citation type="submission" date="2022-10" db="EMBL/GenBank/DDBJ databases">
        <authorList>
            <person name="Boutroux M."/>
        </authorList>
    </citation>
    <scope>NUCLEOTIDE SEQUENCE</scope>
    <source>
        <strain evidence="7">51.81</strain>
    </source>
</reference>
<evidence type="ECO:0000313" key="7">
    <source>
        <dbReference type="EMBL" id="MDD9328541.1"/>
    </source>
</evidence>
<comment type="similarity">
    <text evidence="1 5">Belongs to the acetyltransferase family. RimI subfamily.</text>
</comment>
<keyword evidence="3 7" id="KW-0808">Transferase</keyword>
<evidence type="ECO:0000259" key="6">
    <source>
        <dbReference type="PROSITE" id="PS51186"/>
    </source>
</evidence>
<dbReference type="NCBIfam" id="TIGR01575">
    <property type="entry name" value="rimI"/>
    <property type="match status" value="1"/>
</dbReference>
<keyword evidence="9" id="KW-1185">Reference proteome</keyword>
<comment type="function">
    <text evidence="5">Acetylates the N-terminal alanine of ribosomal protein bS18.</text>
</comment>
<comment type="subcellular location">
    <subcellularLocation>
        <location evidence="5">Cytoplasm</location>
    </subcellularLocation>
</comment>
<dbReference type="GO" id="GO:0005840">
    <property type="term" value="C:ribosome"/>
    <property type="evidence" value="ECO:0007669"/>
    <property type="project" value="UniProtKB-KW"/>
</dbReference>
<dbReference type="EMBL" id="CP146598">
    <property type="protein sequence ID" value="WWY04001.1"/>
    <property type="molecule type" value="Genomic_DNA"/>
</dbReference>
<proteinExistence type="inferred from homology"/>
<dbReference type="SUPFAM" id="SSF55729">
    <property type="entry name" value="Acyl-CoA N-acyltransferases (Nat)"/>
    <property type="match status" value="1"/>
</dbReference>
<dbReference type="PROSITE" id="PS51186">
    <property type="entry name" value="GNAT"/>
    <property type="match status" value="1"/>
</dbReference>
<dbReference type="PANTHER" id="PTHR43420">
    <property type="entry name" value="ACETYLTRANSFERASE"/>
    <property type="match status" value="1"/>
</dbReference>
<dbReference type="InterPro" id="IPR016181">
    <property type="entry name" value="Acyl_CoA_acyltransferase"/>
</dbReference>
<keyword evidence="7" id="KW-0689">Ribosomal protein</keyword>
<dbReference type="Proteomes" id="UP001149607">
    <property type="component" value="Chromosome"/>
</dbReference>
<evidence type="ECO:0000256" key="4">
    <source>
        <dbReference type="ARBA" id="ARBA00023315"/>
    </source>
</evidence>
<evidence type="ECO:0000256" key="3">
    <source>
        <dbReference type="ARBA" id="ARBA00022679"/>
    </source>
</evidence>
<sequence length="145" mass="15899">MLIRAALPADCAALADLDAQCNPSPWHETQFAAALGNIHNQTILAESDGLLLGFAVWQTVCGESELHLIAVSPKHRRQGIAAGLMANWLAQTAGAAKHFLEVRHSNEAAIALYRRFGFDECGRRKNYYPLPDGTREDAILMEQIC</sequence>
<accession>A0A9X4IEA3</accession>
<dbReference type="InterPro" id="IPR006464">
    <property type="entry name" value="AcTrfase_RimI/Ard1"/>
</dbReference>
<dbReference type="InterPro" id="IPR050680">
    <property type="entry name" value="YpeA/RimI_acetyltransf"/>
</dbReference>
<comment type="catalytic activity">
    <reaction evidence="5">
        <text>N-terminal L-alanyl-[ribosomal protein bS18] + acetyl-CoA = N-terminal N(alpha)-acetyl-L-alanyl-[ribosomal protein bS18] + CoA + H(+)</text>
        <dbReference type="Rhea" id="RHEA:43756"/>
        <dbReference type="Rhea" id="RHEA-COMP:10676"/>
        <dbReference type="Rhea" id="RHEA-COMP:10677"/>
        <dbReference type="ChEBI" id="CHEBI:15378"/>
        <dbReference type="ChEBI" id="CHEBI:57287"/>
        <dbReference type="ChEBI" id="CHEBI:57288"/>
        <dbReference type="ChEBI" id="CHEBI:64718"/>
        <dbReference type="ChEBI" id="CHEBI:83683"/>
        <dbReference type="EC" id="2.3.1.266"/>
    </reaction>
</comment>
<dbReference type="PANTHER" id="PTHR43420:SF44">
    <property type="entry name" value="ACETYLTRANSFERASE YPEA"/>
    <property type="match status" value="1"/>
</dbReference>
<keyword evidence="7" id="KW-0687">Ribonucleoprotein</keyword>
<reference evidence="8" key="2">
    <citation type="submission" date="2024-02" db="EMBL/GenBank/DDBJ databases">
        <title>Neisseria leonii sp. nov.</title>
        <authorList>
            <person name="Boutroux M."/>
            <person name="Favre-Rochex S."/>
            <person name="Gorgette O."/>
            <person name="Touak G."/>
            <person name="Muhle E."/>
            <person name="Chesneau O."/>
            <person name="Clermont D."/>
            <person name="Rahi P."/>
        </authorList>
    </citation>
    <scope>NUCLEOTIDE SEQUENCE</scope>
    <source>
        <strain evidence="8">51.81</strain>
    </source>
</reference>
<dbReference type="AlphaFoldDB" id="A0A9X4IEA3"/>
<evidence type="ECO:0000256" key="5">
    <source>
        <dbReference type="RuleBase" id="RU363094"/>
    </source>
</evidence>
<protein>
    <recommendedName>
        <fullName evidence="5">[Ribosomal protein bS18]-alanine N-acetyltransferase</fullName>
        <ecNumber evidence="5">2.3.1.266</ecNumber>
    </recommendedName>
</protein>